<dbReference type="InParanoid" id="A0A6P7WL76"/>
<evidence type="ECO:0000256" key="7">
    <source>
        <dbReference type="SAM" id="MobiDB-lite"/>
    </source>
</evidence>
<feature type="domain" description="J" evidence="9">
    <location>
        <begin position="90"/>
        <end position="154"/>
    </location>
</feature>
<dbReference type="Proteomes" id="UP000515156">
    <property type="component" value="Chromosome 14"/>
</dbReference>
<evidence type="ECO:0000313" key="11">
    <source>
        <dbReference type="RefSeq" id="XP_030044057.1"/>
    </source>
</evidence>
<dbReference type="GO" id="GO:0005789">
    <property type="term" value="C:endoplasmic reticulum membrane"/>
    <property type="evidence" value="ECO:0007669"/>
    <property type="project" value="UniProtKB-SubCell"/>
</dbReference>
<dbReference type="PANTHER" id="PTHR43908:SF2">
    <property type="entry name" value="DNAJ HOMOLOG SUBFAMILY C MEMBER 18"/>
    <property type="match status" value="1"/>
</dbReference>
<keyword evidence="4 8" id="KW-1133">Transmembrane helix</keyword>
<keyword evidence="10" id="KW-1185">Reference proteome</keyword>
<dbReference type="InterPro" id="IPR051100">
    <property type="entry name" value="DnaJ_subfamily_B/C"/>
</dbReference>
<accession>A0A6P7WL76</accession>
<dbReference type="FunCoup" id="A0A6P7WL76">
    <property type="interactions" value="675"/>
</dbReference>
<dbReference type="OrthoDB" id="552049at2759"/>
<protein>
    <submittedName>
        <fullName evidence="11">DnaJ homolog subfamily C member 18-like</fullName>
    </submittedName>
</protein>
<name>A0A6P7WL76_9AMPH</name>
<keyword evidence="6" id="KW-0143">Chaperone</keyword>
<keyword evidence="3" id="KW-0256">Endoplasmic reticulum</keyword>
<dbReference type="GO" id="GO:0030544">
    <property type="term" value="F:Hsp70 protein binding"/>
    <property type="evidence" value="ECO:0007669"/>
    <property type="project" value="TreeGrafter"/>
</dbReference>
<feature type="transmembrane region" description="Helical" evidence="8">
    <location>
        <begin position="236"/>
        <end position="258"/>
    </location>
</feature>
<evidence type="ECO:0000256" key="4">
    <source>
        <dbReference type="ARBA" id="ARBA00022989"/>
    </source>
</evidence>
<dbReference type="InterPro" id="IPR018253">
    <property type="entry name" value="DnaJ_domain_CS"/>
</dbReference>
<dbReference type="KEGG" id="muo:115458315"/>
<evidence type="ECO:0000256" key="1">
    <source>
        <dbReference type="ARBA" id="ARBA00004389"/>
    </source>
</evidence>
<dbReference type="GeneID" id="115458315"/>
<dbReference type="SUPFAM" id="SSF46565">
    <property type="entry name" value="Chaperone J-domain"/>
    <property type="match status" value="1"/>
</dbReference>
<dbReference type="PANTHER" id="PTHR43908">
    <property type="entry name" value="AT29763P-RELATED"/>
    <property type="match status" value="1"/>
</dbReference>
<comment type="subcellular location">
    <subcellularLocation>
        <location evidence="1">Endoplasmic reticulum membrane</location>
        <topology evidence="1">Single-pass membrane protein</topology>
    </subcellularLocation>
</comment>
<dbReference type="RefSeq" id="XP_030044057.1">
    <property type="nucleotide sequence ID" value="XM_030188197.1"/>
</dbReference>
<dbReference type="InterPro" id="IPR036869">
    <property type="entry name" value="J_dom_sf"/>
</dbReference>
<proteinExistence type="predicted"/>
<dbReference type="PRINTS" id="PR00625">
    <property type="entry name" value="JDOMAIN"/>
</dbReference>
<reference evidence="11" key="1">
    <citation type="submission" date="2025-08" db="UniProtKB">
        <authorList>
            <consortium name="RefSeq"/>
        </authorList>
    </citation>
    <scope>IDENTIFICATION</scope>
</reference>
<gene>
    <name evidence="11" type="primary">LOC115458315</name>
</gene>
<evidence type="ECO:0000313" key="10">
    <source>
        <dbReference type="Proteomes" id="UP000515156"/>
    </source>
</evidence>
<sequence length="366" mass="42418">MEKRRAEKLLRAARVHLQFRRPEEALNCLYQAQTVHPTESAEALIEAIHRVYYLFKSPFSYSGNGCGNEEIPSHAEQRSDEMARIQECRDYYQILGISRDCDENDLKRAYRRLALRYHPDKNSTPGATEVFKAIANAFAVLSDPENRQRYDECGVEVPQPPNTHAWHSCCHKNFEADVMPEELFDMLFSGRFPTGNVHMFSDGFSHAPPYRQRHQNERPRKSEKEEETTSRNTYSAVLQLLPVLLLVVVSVLVQIMTLSPPYSLLHKPSLGHVVRQETQNLKVPYFVSKNFEKAYQGASLQDLEKLVERDFMHFIQANCWKEKQQKSELTNLAQLYRDDWLKQKAESLQLDSCRQLSKLIGLQEGI</sequence>
<dbReference type="PROSITE" id="PS50076">
    <property type="entry name" value="DNAJ_2"/>
    <property type="match status" value="1"/>
</dbReference>
<evidence type="ECO:0000256" key="5">
    <source>
        <dbReference type="ARBA" id="ARBA00023136"/>
    </source>
</evidence>
<dbReference type="CDD" id="cd06257">
    <property type="entry name" value="DnaJ"/>
    <property type="match status" value="1"/>
</dbReference>
<dbReference type="PROSITE" id="PS00636">
    <property type="entry name" value="DNAJ_1"/>
    <property type="match status" value="1"/>
</dbReference>
<feature type="compositionally biased region" description="Basic and acidic residues" evidence="7">
    <location>
        <begin position="214"/>
        <end position="229"/>
    </location>
</feature>
<evidence type="ECO:0000256" key="2">
    <source>
        <dbReference type="ARBA" id="ARBA00022692"/>
    </source>
</evidence>
<evidence type="ECO:0000256" key="6">
    <source>
        <dbReference type="ARBA" id="ARBA00023186"/>
    </source>
</evidence>
<dbReference type="SMART" id="SM00271">
    <property type="entry name" value="DnaJ"/>
    <property type="match status" value="1"/>
</dbReference>
<dbReference type="InterPro" id="IPR015399">
    <property type="entry name" value="DUF1977_DnaJ-like"/>
</dbReference>
<organism evidence="10 11">
    <name type="scientific">Microcaecilia unicolor</name>
    <dbReference type="NCBI Taxonomy" id="1415580"/>
    <lineage>
        <taxon>Eukaryota</taxon>
        <taxon>Metazoa</taxon>
        <taxon>Chordata</taxon>
        <taxon>Craniata</taxon>
        <taxon>Vertebrata</taxon>
        <taxon>Euteleostomi</taxon>
        <taxon>Amphibia</taxon>
        <taxon>Gymnophiona</taxon>
        <taxon>Siphonopidae</taxon>
        <taxon>Microcaecilia</taxon>
    </lineage>
</organism>
<keyword evidence="5 8" id="KW-0472">Membrane</keyword>
<evidence type="ECO:0000256" key="8">
    <source>
        <dbReference type="SAM" id="Phobius"/>
    </source>
</evidence>
<dbReference type="AlphaFoldDB" id="A0A6P7WL76"/>
<dbReference type="GO" id="GO:0071218">
    <property type="term" value="P:cellular response to misfolded protein"/>
    <property type="evidence" value="ECO:0007669"/>
    <property type="project" value="TreeGrafter"/>
</dbReference>
<evidence type="ECO:0000259" key="9">
    <source>
        <dbReference type="PROSITE" id="PS50076"/>
    </source>
</evidence>
<dbReference type="Pfam" id="PF00226">
    <property type="entry name" value="DnaJ"/>
    <property type="match status" value="1"/>
</dbReference>
<dbReference type="InterPro" id="IPR001623">
    <property type="entry name" value="DnaJ_domain"/>
</dbReference>
<feature type="region of interest" description="Disordered" evidence="7">
    <location>
        <begin position="203"/>
        <end position="230"/>
    </location>
</feature>
<dbReference type="Pfam" id="PF09320">
    <property type="entry name" value="DUF1977"/>
    <property type="match status" value="1"/>
</dbReference>
<keyword evidence="2 8" id="KW-0812">Transmembrane</keyword>
<dbReference type="Gene3D" id="1.10.287.110">
    <property type="entry name" value="DnaJ domain"/>
    <property type="match status" value="1"/>
</dbReference>
<evidence type="ECO:0000256" key="3">
    <source>
        <dbReference type="ARBA" id="ARBA00022824"/>
    </source>
</evidence>